<reference evidence="2 3" key="2">
    <citation type="submission" date="2020-08" db="EMBL/GenBank/DDBJ databases">
        <title>The Agave Microbiome: Exploring the role of microbial communities in plant adaptations to desert environments.</title>
        <authorList>
            <person name="Partida-Martinez L.P."/>
        </authorList>
    </citation>
    <scope>NUCLEOTIDE SEQUENCE [LARGE SCALE GENOMIC DNA]</scope>
    <source>
        <strain evidence="2 3">AS3.13</strain>
    </source>
</reference>
<dbReference type="Proteomes" id="UP000522313">
    <property type="component" value="Unassembled WGS sequence"/>
</dbReference>
<dbReference type="Proteomes" id="UP000560131">
    <property type="component" value="Unassembled WGS sequence"/>
</dbReference>
<reference evidence="1 4" key="1">
    <citation type="submission" date="2020-08" db="EMBL/GenBank/DDBJ databases">
        <title>Genomic Encyclopedia of Type Strains, Phase IV (KMG-IV): sequencing the most valuable type-strain genomes for metagenomic binning, comparative biology and taxonomic classification.</title>
        <authorList>
            <person name="Goeker M."/>
        </authorList>
    </citation>
    <scope>NUCLEOTIDE SEQUENCE [LARGE SCALE GENOMIC DNA]</scope>
    <source>
        <strain evidence="1 4">DSM 101535</strain>
    </source>
</reference>
<organism evidence="2 3">
    <name type="scientific">Sphingomonas endophytica</name>
    <dbReference type="NCBI Taxonomy" id="869719"/>
    <lineage>
        <taxon>Bacteria</taxon>
        <taxon>Pseudomonadati</taxon>
        <taxon>Pseudomonadota</taxon>
        <taxon>Alphaproteobacteria</taxon>
        <taxon>Sphingomonadales</taxon>
        <taxon>Sphingomonadaceae</taxon>
        <taxon>Sphingomonas</taxon>
    </lineage>
</organism>
<gene>
    <name evidence="2" type="ORF">F4693_002094</name>
    <name evidence="1" type="ORF">FHS97_002048</name>
</gene>
<name>A0A7X0JEC1_9SPHN</name>
<evidence type="ECO:0000313" key="1">
    <source>
        <dbReference type="EMBL" id="MBB5726112.1"/>
    </source>
</evidence>
<evidence type="ECO:0000313" key="2">
    <source>
        <dbReference type="EMBL" id="MBB6505107.1"/>
    </source>
</evidence>
<dbReference type="EMBL" id="JACHBT010000010">
    <property type="protein sequence ID" value="MBB6505107.1"/>
    <property type="molecule type" value="Genomic_DNA"/>
</dbReference>
<keyword evidence="4" id="KW-1185">Reference proteome</keyword>
<accession>A0A7X0JEC1</accession>
<comment type="caution">
    <text evidence="2">The sequence shown here is derived from an EMBL/GenBank/DDBJ whole genome shotgun (WGS) entry which is preliminary data.</text>
</comment>
<dbReference type="RefSeq" id="WP_184036685.1">
    <property type="nucleotide sequence ID" value="NZ_BAABAR010000020.1"/>
</dbReference>
<dbReference type="EMBL" id="JACIJN010000006">
    <property type="protein sequence ID" value="MBB5726112.1"/>
    <property type="molecule type" value="Genomic_DNA"/>
</dbReference>
<sequence>MPQPPDYRRRRAAVVALGALMLVCAGHRTPMIGTLSISIDDRLTAQVDADWTPPVAQAIAGAGQAGAVIGTLFQR</sequence>
<protein>
    <submittedName>
        <fullName evidence="2">Uncharacterized protein</fullName>
    </submittedName>
</protein>
<dbReference type="AlphaFoldDB" id="A0A7X0JEC1"/>
<evidence type="ECO:0000313" key="3">
    <source>
        <dbReference type="Proteomes" id="UP000522313"/>
    </source>
</evidence>
<proteinExistence type="predicted"/>
<reference evidence="2 3" key="3">
    <citation type="submission" date="2020-08" db="EMBL/GenBank/DDBJ databases">
        <authorList>
            <person name="Partida-Martinez L."/>
            <person name="Huntemann M."/>
            <person name="Clum A."/>
            <person name="Wang J."/>
            <person name="Palaniappan K."/>
            <person name="Ritter S."/>
            <person name="Chen I.-M."/>
            <person name="Stamatis D."/>
            <person name="Reddy T."/>
            <person name="O'Malley R."/>
            <person name="Daum C."/>
            <person name="Shapiro N."/>
            <person name="Ivanova N."/>
            <person name="Kyrpides N."/>
            <person name="Woyke T."/>
        </authorList>
    </citation>
    <scope>NUCLEOTIDE SEQUENCE [LARGE SCALE GENOMIC DNA]</scope>
    <source>
        <strain evidence="2 3">AS3.13</strain>
    </source>
</reference>
<evidence type="ECO:0000313" key="4">
    <source>
        <dbReference type="Proteomes" id="UP000560131"/>
    </source>
</evidence>